<dbReference type="AlphaFoldDB" id="A0A1T5LEH1"/>
<dbReference type="OrthoDB" id="9814548at2"/>
<evidence type="ECO:0000313" key="9">
    <source>
        <dbReference type="Proteomes" id="UP000190961"/>
    </source>
</evidence>
<evidence type="ECO:0000256" key="4">
    <source>
        <dbReference type="ARBA" id="ARBA00023235"/>
    </source>
</evidence>
<reference evidence="8 9" key="1">
    <citation type="submission" date="2017-02" db="EMBL/GenBank/DDBJ databases">
        <authorList>
            <person name="Peterson S.W."/>
        </authorList>
    </citation>
    <scope>NUCLEOTIDE SEQUENCE [LARGE SCALE GENOMIC DNA]</scope>
    <source>
        <strain evidence="8 9">DSM 25262</strain>
    </source>
</reference>
<sequence length="304" mass="32342">MNNVRRLIGVALVCAAVGLSGCIDSTDDIADPNIQLQADVKAIDDYLAANFIGAQKDPSGIRMEITKLGTGLPARSINSTVDVDYVGKFFPDGAGFDQGNIKGTLKSYITGWQIAFTKLPVGTQARLYIPSGWAYGTTGQNGIPANSILQFDVDFNEAVITSTEKTQFTTDTTAINKYFETNSSAGVIKDTTGIRYVITQQGSGASISWFTKVNFKITYRLLSNPTSVVATVTQTPSDTFYSRPVDFIQGIMIGLQKLTVGDKATIYVPSGLGFGTNGATDSNGSQVIGSNANLIVDLEVLGVQ</sequence>
<dbReference type="STRING" id="688867.SAMN05660236_3019"/>
<dbReference type="SUPFAM" id="SSF54534">
    <property type="entry name" value="FKBP-like"/>
    <property type="match status" value="2"/>
</dbReference>
<comment type="catalytic activity">
    <reaction evidence="1 5 6">
        <text>[protein]-peptidylproline (omega=180) = [protein]-peptidylproline (omega=0)</text>
        <dbReference type="Rhea" id="RHEA:16237"/>
        <dbReference type="Rhea" id="RHEA-COMP:10747"/>
        <dbReference type="Rhea" id="RHEA-COMP:10748"/>
        <dbReference type="ChEBI" id="CHEBI:83833"/>
        <dbReference type="ChEBI" id="CHEBI:83834"/>
        <dbReference type="EC" id="5.2.1.8"/>
    </reaction>
</comment>
<dbReference type="RefSeq" id="WP_079687579.1">
    <property type="nucleotide sequence ID" value="NZ_FUZU01000002.1"/>
</dbReference>
<dbReference type="InterPro" id="IPR001179">
    <property type="entry name" value="PPIase_FKBP_dom"/>
</dbReference>
<organism evidence="8 9">
    <name type="scientific">Ohtaekwangia koreensis</name>
    <dbReference type="NCBI Taxonomy" id="688867"/>
    <lineage>
        <taxon>Bacteria</taxon>
        <taxon>Pseudomonadati</taxon>
        <taxon>Bacteroidota</taxon>
        <taxon>Cytophagia</taxon>
        <taxon>Cytophagales</taxon>
        <taxon>Fulvivirgaceae</taxon>
        <taxon>Ohtaekwangia</taxon>
    </lineage>
</organism>
<keyword evidence="3 5" id="KW-0697">Rotamase</keyword>
<comment type="similarity">
    <text evidence="2 6">Belongs to the FKBP-type PPIase family.</text>
</comment>
<dbReference type="EC" id="5.2.1.8" evidence="6"/>
<evidence type="ECO:0000256" key="6">
    <source>
        <dbReference type="RuleBase" id="RU003915"/>
    </source>
</evidence>
<dbReference type="EMBL" id="FUZU01000002">
    <property type="protein sequence ID" value="SKC74039.1"/>
    <property type="molecule type" value="Genomic_DNA"/>
</dbReference>
<feature type="domain" description="PPIase FKBP-type" evidence="7">
    <location>
        <begin position="246"/>
        <end position="304"/>
    </location>
</feature>
<dbReference type="Proteomes" id="UP000190961">
    <property type="component" value="Unassembled WGS sequence"/>
</dbReference>
<dbReference type="Pfam" id="PF00254">
    <property type="entry name" value="FKBP_C"/>
    <property type="match status" value="2"/>
</dbReference>
<name>A0A1T5LEH1_9BACT</name>
<dbReference type="InterPro" id="IPR046357">
    <property type="entry name" value="PPIase_dom_sf"/>
</dbReference>
<keyword evidence="4 5" id="KW-0413">Isomerase</keyword>
<accession>A0A1T5LEH1</accession>
<dbReference type="GO" id="GO:0003755">
    <property type="term" value="F:peptidyl-prolyl cis-trans isomerase activity"/>
    <property type="evidence" value="ECO:0007669"/>
    <property type="project" value="UniProtKB-UniRule"/>
</dbReference>
<dbReference type="PROSITE" id="PS51257">
    <property type="entry name" value="PROKAR_LIPOPROTEIN"/>
    <property type="match status" value="1"/>
</dbReference>
<dbReference type="PROSITE" id="PS50059">
    <property type="entry name" value="FKBP_PPIASE"/>
    <property type="match status" value="2"/>
</dbReference>
<evidence type="ECO:0000256" key="3">
    <source>
        <dbReference type="ARBA" id="ARBA00023110"/>
    </source>
</evidence>
<feature type="domain" description="PPIase FKBP-type" evidence="7">
    <location>
        <begin position="78"/>
        <end position="159"/>
    </location>
</feature>
<protein>
    <recommendedName>
        <fullName evidence="6">Peptidyl-prolyl cis-trans isomerase</fullName>
        <ecNumber evidence="6">5.2.1.8</ecNumber>
    </recommendedName>
</protein>
<proteinExistence type="inferred from homology"/>
<evidence type="ECO:0000256" key="2">
    <source>
        <dbReference type="ARBA" id="ARBA00006577"/>
    </source>
</evidence>
<evidence type="ECO:0000256" key="5">
    <source>
        <dbReference type="PROSITE-ProRule" id="PRU00277"/>
    </source>
</evidence>
<keyword evidence="9" id="KW-1185">Reference proteome</keyword>
<dbReference type="PANTHER" id="PTHR43811">
    <property type="entry name" value="FKBP-TYPE PEPTIDYL-PROLYL CIS-TRANS ISOMERASE FKPA"/>
    <property type="match status" value="1"/>
</dbReference>
<evidence type="ECO:0000259" key="7">
    <source>
        <dbReference type="PROSITE" id="PS50059"/>
    </source>
</evidence>
<dbReference type="Gene3D" id="3.10.50.40">
    <property type="match status" value="2"/>
</dbReference>
<gene>
    <name evidence="8" type="ORF">SAMN05660236_3019</name>
</gene>
<dbReference type="PANTHER" id="PTHR43811:SF19">
    <property type="entry name" value="39 KDA FK506-BINDING NUCLEAR PROTEIN"/>
    <property type="match status" value="1"/>
</dbReference>
<evidence type="ECO:0000313" key="8">
    <source>
        <dbReference type="EMBL" id="SKC74039.1"/>
    </source>
</evidence>
<evidence type="ECO:0000256" key="1">
    <source>
        <dbReference type="ARBA" id="ARBA00000971"/>
    </source>
</evidence>